<dbReference type="AlphaFoldDB" id="A0A9W6UC56"/>
<keyword evidence="1" id="KW-0677">Repeat</keyword>
<keyword evidence="2 3" id="KW-0040">ANK repeat</keyword>
<dbReference type="InterPro" id="IPR002110">
    <property type="entry name" value="Ankyrin_rpt"/>
</dbReference>
<gene>
    <name evidence="5" type="ORF">Pfra01_000661400</name>
</gene>
<dbReference type="EMBL" id="BSXT01000569">
    <property type="protein sequence ID" value="GMF30178.1"/>
    <property type="molecule type" value="Genomic_DNA"/>
</dbReference>
<dbReference type="PANTHER" id="PTHR24198:SF165">
    <property type="entry name" value="ANKYRIN REPEAT-CONTAINING PROTEIN-RELATED"/>
    <property type="match status" value="1"/>
</dbReference>
<evidence type="ECO:0000313" key="5">
    <source>
        <dbReference type="EMBL" id="GMF30178.1"/>
    </source>
</evidence>
<feature type="compositionally biased region" description="Basic and acidic residues" evidence="4">
    <location>
        <begin position="1014"/>
        <end position="1025"/>
    </location>
</feature>
<dbReference type="SUPFAM" id="SSF48403">
    <property type="entry name" value="Ankyrin repeat"/>
    <property type="match status" value="1"/>
</dbReference>
<feature type="region of interest" description="Disordered" evidence="4">
    <location>
        <begin position="986"/>
        <end position="1028"/>
    </location>
</feature>
<evidence type="ECO:0000256" key="3">
    <source>
        <dbReference type="PROSITE-ProRule" id="PRU00023"/>
    </source>
</evidence>
<keyword evidence="6" id="KW-1185">Reference proteome</keyword>
<reference evidence="5" key="1">
    <citation type="submission" date="2023-04" db="EMBL/GenBank/DDBJ databases">
        <title>Phytophthora fragariaefolia NBRC 109709.</title>
        <authorList>
            <person name="Ichikawa N."/>
            <person name="Sato H."/>
            <person name="Tonouchi N."/>
        </authorList>
    </citation>
    <scope>NUCLEOTIDE SEQUENCE</scope>
    <source>
        <strain evidence="5">NBRC 109709</strain>
    </source>
</reference>
<feature type="repeat" description="ANK" evidence="3">
    <location>
        <begin position="824"/>
        <end position="856"/>
    </location>
</feature>
<feature type="repeat" description="ANK" evidence="3">
    <location>
        <begin position="859"/>
        <end position="892"/>
    </location>
</feature>
<accession>A0A9W6UC56</accession>
<dbReference type="OrthoDB" id="539213at2759"/>
<dbReference type="PROSITE" id="PS50297">
    <property type="entry name" value="ANK_REP_REGION"/>
    <property type="match status" value="3"/>
</dbReference>
<feature type="repeat" description="ANK" evidence="3">
    <location>
        <begin position="893"/>
        <end position="925"/>
    </location>
</feature>
<feature type="repeat" description="ANK" evidence="3">
    <location>
        <begin position="695"/>
        <end position="727"/>
    </location>
</feature>
<dbReference type="PROSITE" id="PS50096">
    <property type="entry name" value="IQ"/>
    <property type="match status" value="1"/>
</dbReference>
<evidence type="ECO:0000313" key="6">
    <source>
        <dbReference type="Proteomes" id="UP001165121"/>
    </source>
</evidence>
<comment type="caution">
    <text evidence="5">The sequence shown here is derived from an EMBL/GenBank/DDBJ whole genome shotgun (WGS) entry which is preliminary data.</text>
</comment>
<feature type="compositionally biased region" description="Basic and acidic residues" evidence="4">
    <location>
        <begin position="1056"/>
        <end position="1066"/>
    </location>
</feature>
<name>A0A9W6UC56_9STRA</name>
<protein>
    <submittedName>
        <fullName evidence="5">Unnamed protein product</fullName>
    </submittedName>
</protein>
<sequence>MEQKKAECLELDAVTHIEEEAERLQQNSAQHDIQKRKDQHEGEPLEQTKNATLLKIPRNGGIRLYLSKLERGRIQHEQHMAALKIQTLWLRWHHEQEEEVERECIRLEQYESSVKSQQNWGLSHRRRKLAMERIRHKQIINALKIQKHWRRWHYRRCELPKGARAEGREPRTPCKSGEINLPDQQPRELRIDAIKFRSYGRCIARTMKKYLQSRRQAIAATKIEAMWKAKMHRKHYLQALELQRAKEARAYRLLISVFATKVQVCWRRWHTEFRHSKRAAVKDDEYRLIQEAKALKRRVMVVKRSLAAKRIQRAFLTSWRHLQMARIESEQQELMPEHGMPTDKGPSEELICEYPQNEKYKAEECQASVELPEEDCAHANVKMTVYSWTHRELPHILTHSMNQILFFHDVATLLQKYIRSYQRRQRLHFYFQQSPNTALPMEQNIDQGINYIHFHFHFYFKKARAWLVYDENKSTRHGDLEFETNQANRLLRLRFDAQTTRRLLQLFEPNEEYIFSEVQEVLQEIVIDTLPILQSPVCEQDNGNVRSELRYHDVEEMELPRTVKLLRHMAQHHAHVRRQQLLKVDTAAENPVTSLPYLVDKSIPSSPIGKSAPSSPSQRAMKEVTIFTAVESASVEDATFLQQRGADLAAIEPKTQRNALHMLAFSKESHRARAEMLEFLLGCDTKLDVNSVDINGDTPLMLYASLGHLEFMQKLLEHGADILRVNSKGQNVLHRACEDDQVEICGFLQQLMIKDSIAENIIPAERISALAPASLSLHTPDSIGRYPLHCLAENGFVECAKQLVVPTEASYEWNRMFQLQGDAQGRTALHLAVLTHDAAMTAFLLTPGGGSNVDAFDDLHRSPLHYAVESPAALPIIARLVQHGATVNVADERGDTPLHWAAFSGRAAVAQNLLALGADPTLVNSDWETPAQIAAAYGQLDCMRLLLQAQRRYGTVTTGETKDQALARPASEKTALQRLEEAVNHLHQRQASAHSHHAVEQDRTRNGQSTNDTVAEREAGSHVEQSDAGYWEELHQDVQLVEESGHFSSEDEEDLLFGRDDDLTLY</sequence>
<feature type="compositionally biased region" description="Basic and acidic residues" evidence="4">
    <location>
        <begin position="32"/>
        <end position="43"/>
    </location>
</feature>
<evidence type="ECO:0000256" key="2">
    <source>
        <dbReference type="ARBA" id="ARBA00023043"/>
    </source>
</evidence>
<dbReference type="SMART" id="SM00248">
    <property type="entry name" value="ANK"/>
    <property type="match status" value="8"/>
</dbReference>
<dbReference type="PROSITE" id="PS50088">
    <property type="entry name" value="ANK_REPEAT"/>
    <property type="match status" value="4"/>
</dbReference>
<organism evidence="5 6">
    <name type="scientific">Phytophthora fragariaefolia</name>
    <dbReference type="NCBI Taxonomy" id="1490495"/>
    <lineage>
        <taxon>Eukaryota</taxon>
        <taxon>Sar</taxon>
        <taxon>Stramenopiles</taxon>
        <taxon>Oomycota</taxon>
        <taxon>Peronosporomycetes</taxon>
        <taxon>Peronosporales</taxon>
        <taxon>Peronosporaceae</taxon>
        <taxon>Phytophthora</taxon>
    </lineage>
</organism>
<dbReference type="InterPro" id="IPR036770">
    <property type="entry name" value="Ankyrin_rpt-contain_sf"/>
</dbReference>
<proteinExistence type="predicted"/>
<feature type="region of interest" description="Disordered" evidence="4">
    <location>
        <begin position="1045"/>
        <end position="1066"/>
    </location>
</feature>
<evidence type="ECO:0000256" key="4">
    <source>
        <dbReference type="SAM" id="MobiDB-lite"/>
    </source>
</evidence>
<feature type="region of interest" description="Disordered" evidence="4">
    <location>
        <begin position="22"/>
        <end position="46"/>
    </location>
</feature>
<dbReference type="Pfam" id="PF12796">
    <property type="entry name" value="Ank_2"/>
    <property type="match status" value="2"/>
</dbReference>
<evidence type="ECO:0000256" key="1">
    <source>
        <dbReference type="ARBA" id="ARBA00022737"/>
    </source>
</evidence>
<dbReference type="Gene3D" id="1.25.40.20">
    <property type="entry name" value="Ankyrin repeat-containing domain"/>
    <property type="match status" value="2"/>
</dbReference>
<dbReference type="Proteomes" id="UP001165121">
    <property type="component" value="Unassembled WGS sequence"/>
</dbReference>
<dbReference type="PANTHER" id="PTHR24198">
    <property type="entry name" value="ANKYRIN REPEAT AND PROTEIN KINASE DOMAIN-CONTAINING PROTEIN"/>
    <property type="match status" value="1"/>
</dbReference>